<evidence type="ECO:0000313" key="2">
    <source>
        <dbReference type="EMBL" id="PSL00121.1"/>
    </source>
</evidence>
<comment type="caution">
    <text evidence="2">The sequence shown here is derived from an EMBL/GenBank/DDBJ whole genome shotgun (WGS) entry which is preliminary data.</text>
</comment>
<evidence type="ECO:0000256" key="1">
    <source>
        <dbReference type="SAM" id="MobiDB-lite"/>
    </source>
</evidence>
<feature type="compositionally biased region" description="Basic and acidic residues" evidence="1">
    <location>
        <begin position="92"/>
        <end position="109"/>
    </location>
</feature>
<name>A0A2P8DSD5_9ACTN</name>
<protein>
    <submittedName>
        <fullName evidence="2">Uncharacterized protein</fullName>
    </submittedName>
</protein>
<feature type="region of interest" description="Disordered" evidence="1">
    <location>
        <begin position="90"/>
        <end position="109"/>
    </location>
</feature>
<sequence>MVRTDRTTRTPDHRGQRRAPGGAERGHDICGHRTGAHAPKPDPPFRTHPVGARTESRPEGPTGGPARTRPVCRPLRHGAASYPHHALIGHVSGRDSGHYIRDPIEIGNI</sequence>
<feature type="compositionally biased region" description="Basic and acidic residues" evidence="1">
    <location>
        <begin position="1"/>
        <end position="14"/>
    </location>
</feature>
<organism evidence="2 3">
    <name type="scientific">Murinocardiopsis flavida</name>
    <dbReference type="NCBI Taxonomy" id="645275"/>
    <lineage>
        <taxon>Bacteria</taxon>
        <taxon>Bacillati</taxon>
        <taxon>Actinomycetota</taxon>
        <taxon>Actinomycetes</taxon>
        <taxon>Streptosporangiales</taxon>
        <taxon>Nocardiopsidaceae</taxon>
        <taxon>Murinocardiopsis</taxon>
    </lineage>
</organism>
<dbReference type="EMBL" id="PYGA01000002">
    <property type="protein sequence ID" value="PSL00121.1"/>
    <property type="molecule type" value="Genomic_DNA"/>
</dbReference>
<keyword evidence="3" id="KW-1185">Reference proteome</keyword>
<dbReference type="Proteomes" id="UP000240542">
    <property type="component" value="Unassembled WGS sequence"/>
</dbReference>
<gene>
    <name evidence="2" type="ORF">CLV63_102247</name>
</gene>
<accession>A0A2P8DSD5</accession>
<feature type="region of interest" description="Disordered" evidence="1">
    <location>
        <begin position="1"/>
        <end position="72"/>
    </location>
</feature>
<dbReference type="AlphaFoldDB" id="A0A2P8DSD5"/>
<reference evidence="2 3" key="1">
    <citation type="submission" date="2018-03" db="EMBL/GenBank/DDBJ databases">
        <title>Genomic Encyclopedia of Archaeal and Bacterial Type Strains, Phase II (KMG-II): from individual species to whole genera.</title>
        <authorList>
            <person name="Goeker M."/>
        </authorList>
    </citation>
    <scope>NUCLEOTIDE SEQUENCE [LARGE SCALE GENOMIC DNA]</scope>
    <source>
        <strain evidence="2 3">DSM 45312</strain>
    </source>
</reference>
<evidence type="ECO:0000313" key="3">
    <source>
        <dbReference type="Proteomes" id="UP000240542"/>
    </source>
</evidence>
<proteinExistence type="predicted"/>